<proteinExistence type="predicted"/>
<dbReference type="Pfam" id="PF01471">
    <property type="entry name" value="PG_binding_1"/>
    <property type="match status" value="1"/>
</dbReference>
<gene>
    <name evidence="2" type="ORF">J421_1341</name>
</gene>
<dbReference type="RefSeq" id="WP_025410403.1">
    <property type="nucleotide sequence ID" value="NZ_CP007128.1"/>
</dbReference>
<dbReference type="KEGG" id="gba:J421_1341"/>
<accession>W0RHJ9</accession>
<dbReference type="InterPro" id="IPR002477">
    <property type="entry name" value="Peptidoglycan-bd-like"/>
</dbReference>
<sequence>MPGTFTIVTKKTGEGGVKHGTEVKRVQQLLYLAGYKGVIPDGGWGKKTTEAWQQYQADYGFFPTRPFVQGHDPEGKLLPLAEAAGVLVPLPGGANGASGVRAFFDTAQSTKLPYGWSDHGNGSMLTWGLALNGDVSWAICTKPGGSMTALFDMKVPVSSNCTSLANVLLSIWHAGNLHNAQYDASQASGGADDAKVLGRRYGYAALKGSPKRPAGVSTRAGLYTTVEEIQADTKPGQLYHFAFCDKTGFITHDTLLLDGEIYECTYTKSPACHRSDLESRWKQARSIGKYAIVYGPA</sequence>
<dbReference type="Proteomes" id="UP000019151">
    <property type="component" value="Chromosome"/>
</dbReference>
<keyword evidence="3" id="KW-1185">Reference proteome</keyword>
<reference evidence="2 3" key="1">
    <citation type="journal article" date="2014" name="Genome Announc.">
        <title>Genome Sequence and Methylome of Soil Bacterium Gemmatirosa kalamazoonensis KBS708T, a Member of the Rarely Cultivated Gemmatimonadetes Phylum.</title>
        <authorList>
            <person name="Debruyn J.M."/>
            <person name="Radosevich M."/>
            <person name="Wommack K.E."/>
            <person name="Polson S.W."/>
            <person name="Hauser L.J."/>
            <person name="Fawaz M.N."/>
            <person name="Korlach J."/>
            <person name="Tsai Y.C."/>
        </authorList>
    </citation>
    <scope>NUCLEOTIDE SEQUENCE [LARGE SCALE GENOMIC DNA]</scope>
    <source>
        <strain evidence="2 3">KBS708</strain>
    </source>
</reference>
<evidence type="ECO:0000313" key="3">
    <source>
        <dbReference type="Proteomes" id="UP000019151"/>
    </source>
</evidence>
<dbReference type="InterPro" id="IPR036366">
    <property type="entry name" value="PGBDSf"/>
</dbReference>
<dbReference type="STRING" id="861299.J421_1341"/>
<dbReference type="SUPFAM" id="SSF47090">
    <property type="entry name" value="PGBD-like"/>
    <property type="match status" value="1"/>
</dbReference>
<evidence type="ECO:0000313" key="2">
    <source>
        <dbReference type="EMBL" id="AHG88878.1"/>
    </source>
</evidence>
<feature type="domain" description="Peptidoglycan binding-like" evidence="1">
    <location>
        <begin position="20"/>
        <end position="61"/>
    </location>
</feature>
<dbReference type="AlphaFoldDB" id="W0RHJ9"/>
<dbReference type="InParanoid" id="W0RHJ9"/>
<dbReference type="HOGENOM" id="CLU_936144_0_0_0"/>
<dbReference type="InterPro" id="IPR036365">
    <property type="entry name" value="PGBD-like_sf"/>
</dbReference>
<protein>
    <recommendedName>
        <fullName evidence="1">Peptidoglycan binding-like domain-containing protein</fullName>
    </recommendedName>
</protein>
<dbReference type="Gene3D" id="1.10.101.10">
    <property type="entry name" value="PGBD-like superfamily/PGBD"/>
    <property type="match status" value="1"/>
</dbReference>
<name>W0RHJ9_9BACT</name>
<evidence type="ECO:0000259" key="1">
    <source>
        <dbReference type="Pfam" id="PF01471"/>
    </source>
</evidence>
<dbReference type="EMBL" id="CP007128">
    <property type="protein sequence ID" value="AHG88878.1"/>
    <property type="molecule type" value="Genomic_DNA"/>
</dbReference>
<organism evidence="2 3">
    <name type="scientific">Gemmatirosa kalamazoonensis</name>
    <dbReference type="NCBI Taxonomy" id="861299"/>
    <lineage>
        <taxon>Bacteria</taxon>
        <taxon>Pseudomonadati</taxon>
        <taxon>Gemmatimonadota</taxon>
        <taxon>Gemmatimonadia</taxon>
        <taxon>Gemmatimonadales</taxon>
        <taxon>Gemmatimonadaceae</taxon>
        <taxon>Gemmatirosa</taxon>
    </lineage>
</organism>